<dbReference type="AlphaFoldDB" id="F0XAY6"/>
<dbReference type="Pfam" id="PF00350">
    <property type="entry name" value="Dynamin_N"/>
    <property type="match status" value="1"/>
</dbReference>
<feature type="region of interest" description="Disordered" evidence="2">
    <location>
        <begin position="15"/>
        <end position="70"/>
    </location>
</feature>
<keyword evidence="6" id="KW-1185">Reference proteome</keyword>
<dbReference type="RefSeq" id="XP_014174645.1">
    <property type="nucleotide sequence ID" value="XM_014319170.1"/>
</dbReference>
<dbReference type="Gene3D" id="3.40.50.300">
    <property type="entry name" value="P-loop containing nucleotide triphosphate hydrolases"/>
    <property type="match status" value="2"/>
</dbReference>
<sequence length="835" mass="91916">MTKFIVGPSDNTLVESASTAASSRPSTPRSSISISLSAAPSPDTPLIVNPPYDDVSDSESSRLTTPAASSMTSLSSASSLACRILDMADVSAAIANVARESEPDRRSPSLLEPEPSIEHSPAARPRSARRSRAVQGALSDAKTAMENLRDVLASDSLHLDSDSTIGRLHKRTEALACFECLSSRTVGFVGASGVGKSSLLNALLDTRGLARANGNGDACTSVVTEYHYHDRNDFVLDVEMFAMDEVVEQIGDLLKSLRQYHNCLRTHYKFTDKDEQEDIESRAKIASDTFQAMFRSRMEDEQYLLDGSEESILATLCAWTDDLMPRHIGGRQTLDSLAACSRVLMQLTSETNAEPQPAVWPYIRKIKVFLNAHILSKGLVLVDLPGLRDVNLARQVITELYLRECDDIFAVTCTNRAAADAGVKDVFELGQKAGLSNIGIICTKSDEVEAAEATDRTTQQLQRAVEGSQKNANAIEYDIRELEQLQREDDLLPEEEKELADLLRRSRNIRTVLESQKIELKIHLVNTLTAGIDTKLWGLYSRFVPGGHRLQVFCVSSKDYWEIRAQPKTDVVVRLLNVSGIPAVRKHCLAMVADSNLRIAAKFVRDDIPALLGDIGLWVQSGAGCLVAEQKTAIRDALDALERRLKTEAIEGMTIDLRPRWAALRLDSVVRQQKHISAHLKDTLGQEVEHLEIEGRCEEFEDDLSSLETDALTGIRSSLIGKAMEEVYRASANTSGRGSHRVRVDIINGTITQQSTFDKLLRDFKKCFNDLADGLQRDASEMAMAHLGSITETLNIVRSENIITESEQNPEFRLNVDAGVGAATDAVQRIQRVVA</sequence>
<reference evidence="5 6" key="1">
    <citation type="journal article" date="2011" name="Proc. Natl. Acad. Sci. U.S.A.">
        <title>Genome and transcriptome analyses of the mountain pine beetle-fungal symbiont Grosmannia clavigera, a lodgepole pine pathogen.</title>
        <authorList>
            <person name="DiGuistini S."/>
            <person name="Wang Y."/>
            <person name="Liao N.Y."/>
            <person name="Taylor G."/>
            <person name="Tanguay P."/>
            <person name="Feau N."/>
            <person name="Henrissat B."/>
            <person name="Chan S.K."/>
            <person name="Hesse-Orce U."/>
            <person name="Alamouti S.M."/>
            <person name="Tsui C.K.M."/>
            <person name="Docking R.T."/>
            <person name="Levasseur A."/>
            <person name="Haridas S."/>
            <person name="Robertson G."/>
            <person name="Birol I."/>
            <person name="Holt R.A."/>
            <person name="Marra M.A."/>
            <person name="Hamelin R.C."/>
            <person name="Hirst M."/>
            <person name="Jones S.J.M."/>
            <person name="Bohlmann J."/>
            <person name="Breuil C."/>
        </authorList>
    </citation>
    <scope>NUCLEOTIDE SEQUENCE [LARGE SCALE GENOMIC DNA]</scope>
    <source>
        <strain evidence="6">kw1407 / UAMH 11150</strain>
    </source>
</reference>
<dbReference type="eggNOG" id="ENOG502SJYS">
    <property type="taxonomic scope" value="Eukaryota"/>
</dbReference>
<dbReference type="SUPFAM" id="SSF52540">
    <property type="entry name" value="P-loop containing nucleoside triphosphate hydrolases"/>
    <property type="match status" value="1"/>
</dbReference>
<organism evidence="6">
    <name type="scientific">Grosmannia clavigera (strain kw1407 / UAMH 11150)</name>
    <name type="common">Blue stain fungus</name>
    <name type="synonym">Graphiocladiella clavigera</name>
    <dbReference type="NCBI Taxonomy" id="655863"/>
    <lineage>
        <taxon>Eukaryota</taxon>
        <taxon>Fungi</taxon>
        <taxon>Dikarya</taxon>
        <taxon>Ascomycota</taxon>
        <taxon>Pezizomycotina</taxon>
        <taxon>Sordariomycetes</taxon>
        <taxon>Sordariomycetidae</taxon>
        <taxon>Ophiostomatales</taxon>
        <taxon>Ophiostomataceae</taxon>
        <taxon>Leptographium</taxon>
    </lineage>
</organism>
<dbReference type="Pfam" id="PF24564">
    <property type="entry name" value="DUF7605"/>
    <property type="match status" value="1"/>
</dbReference>
<dbReference type="InterPro" id="IPR045063">
    <property type="entry name" value="Dynamin_N"/>
</dbReference>
<dbReference type="PANTHER" id="PTHR36681">
    <property type="entry name" value="NUCLEAR GTPASE, GERMINAL CENTER-ASSOCIATED, TANDEM DUPLICATE 3"/>
    <property type="match status" value="1"/>
</dbReference>
<feature type="coiled-coil region" evidence="1">
    <location>
        <begin position="465"/>
        <end position="505"/>
    </location>
</feature>
<dbReference type="InterPro" id="IPR056024">
    <property type="entry name" value="DUF7605"/>
</dbReference>
<dbReference type="OrthoDB" id="3598281at2759"/>
<evidence type="ECO:0008006" key="7">
    <source>
        <dbReference type="Google" id="ProtNLM"/>
    </source>
</evidence>
<dbReference type="EMBL" id="GL629747">
    <property type="protein sequence ID" value="EFX05163.1"/>
    <property type="molecule type" value="Genomic_DNA"/>
</dbReference>
<evidence type="ECO:0000259" key="4">
    <source>
        <dbReference type="Pfam" id="PF24564"/>
    </source>
</evidence>
<dbReference type="PANTHER" id="PTHR36681:SF3">
    <property type="entry name" value="NUCLEAR GTPASE, GERMINAL CENTER-ASSOCIATED, TANDEM DUPLICATE 3"/>
    <property type="match status" value="1"/>
</dbReference>
<gene>
    <name evidence="5" type="ORF">CMQ_1799</name>
</gene>
<dbReference type="InParanoid" id="F0XAY6"/>
<feature type="domain" description="DUF7605" evidence="4">
    <location>
        <begin position="692"/>
        <end position="757"/>
    </location>
</feature>
<name>F0XAY6_GROCL</name>
<dbReference type="GeneID" id="25974716"/>
<dbReference type="STRING" id="655863.F0XAY6"/>
<protein>
    <recommendedName>
        <fullName evidence="7">Tat pathway signal sequence</fullName>
    </recommendedName>
</protein>
<evidence type="ECO:0000256" key="2">
    <source>
        <dbReference type="SAM" id="MobiDB-lite"/>
    </source>
</evidence>
<accession>F0XAY6</accession>
<feature type="region of interest" description="Disordered" evidence="2">
    <location>
        <begin position="98"/>
        <end position="132"/>
    </location>
</feature>
<evidence type="ECO:0000259" key="3">
    <source>
        <dbReference type="Pfam" id="PF00350"/>
    </source>
</evidence>
<evidence type="ECO:0000313" key="6">
    <source>
        <dbReference type="Proteomes" id="UP000007796"/>
    </source>
</evidence>
<evidence type="ECO:0000313" key="5">
    <source>
        <dbReference type="EMBL" id="EFX05163.1"/>
    </source>
</evidence>
<dbReference type="InterPro" id="IPR027417">
    <property type="entry name" value="P-loop_NTPase"/>
</dbReference>
<feature type="compositionally biased region" description="Low complexity" evidence="2">
    <location>
        <begin position="16"/>
        <end position="41"/>
    </location>
</feature>
<keyword evidence="1" id="KW-0175">Coiled coil</keyword>
<evidence type="ECO:0000256" key="1">
    <source>
        <dbReference type="SAM" id="Coils"/>
    </source>
</evidence>
<dbReference type="Proteomes" id="UP000007796">
    <property type="component" value="Unassembled WGS sequence"/>
</dbReference>
<dbReference type="HOGENOM" id="CLU_010389_0_0_1"/>
<proteinExistence type="predicted"/>
<feature type="domain" description="Dynamin N-terminal" evidence="3">
    <location>
        <begin position="186"/>
        <end position="441"/>
    </location>
</feature>